<feature type="region of interest" description="Disordered" evidence="1">
    <location>
        <begin position="236"/>
        <end position="271"/>
    </location>
</feature>
<evidence type="ECO:0000256" key="1">
    <source>
        <dbReference type="SAM" id="MobiDB-lite"/>
    </source>
</evidence>
<name>A0A8J5CU08_CHIOP</name>
<gene>
    <name evidence="2" type="ORF">GWK47_006211</name>
</gene>
<reference evidence="2" key="1">
    <citation type="submission" date="2020-07" db="EMBL/GenBank/DDBJ databases">
        <title>The High-quality genome of the commercially important snow crab, Chionoecetes opilio.</title>
        <authorList>
            <person name="Jeong J.-H."/>
            <person name="Ryu S."/>
        </authorList>
    </citation>
    <scope>NUCLEOTIDE SEQUENCE</scope>
    <source>
        <strain evidence="2">MADBK_172401_WGS</strain>
        <tissue evidence="2">Digestive gland</tissue>
    </source>
</reference>
<dbReference type="EMBL" id="JACEEZ010010448">
    <property type="protein sequence ID" value="KAG0721819.1"/>
    <property type="molecule type" value="Genomic_DNA"/>
</dbReference>
<organism evidence="2 3">
    <name type="scientific">Chionoecetes opilio</name>
    <name type="common">Atlantic snow crab</name>
    <name type="synonym">Cancer opilio</name>
    <dbReference type="NCBI Taxonomy" id="41210"/>
    <lineage>
        <taxon>Eukaryota</taxon>
        <taxon>Metazoa</taxon>
        <taxon>Ecdysozoa</taxon>
        <taxon>Arthropoda</taxon>
        <taxon>Crustacea</taxon>
        <taxon>Multicrustacea</taxon>
        <taxon>Malacostraca</taxon>
        <taxon>Eumalacostraca</taxon>
        <taxon>Eucarida</taxon>
        <taxon>Decapoda</taxon>
        <taxon>Pleocyemata</taxon>
        <taxon>Brachyura</taxon>
        <taxon>Eubrachyura</taxon>
        <taxon>Majoidea</taxon>
        <taxon>Majidae</taxon>
        <taxon>Chionoecetes</taxon>
    </lineage>
</organism>
<accession>A0A8J5CU08</accession>
<dbReference type="OrthoDB" id="6505744at2759"/>
<protein>
    <submittedName>
        <fullName evidence="2">Uncharacterized protein</fullName>
    </submittedName>
</protein>
<evidence type="ECO:0000313" key="2">
    <source>
        <dbReference type="EMBL" id="KAG0721819.1"/>
    </source>
</evidence>
<proteinExistence type="predicted"/>
<sequence length="315" mass="33416">MRPTRGAPEPADEALPSKREALQGGQAFFSTAKVYHGCGATNPVTSPGATWDAAATLQEAADGQPRGIVLARREPSRRGVLVWIPHWPPPDPVLGAPARRDGIRCSYKAGPFKPPPDPVFTLTCGGTPRPLDLAASDFRVFAGSSRNPSAATAARRFGHSTPVSAAQELGIVCGGVHVSRRLLRRPTGGWMSGGRGSWLPQLAVPGIRAWNRRCPLPRSGKIPRVQRGPRQLRGRRLLPLASTSVRPQPPPLQRIEDTAEPDGPAAGGGRRGLSVTFVCPCGGIWSGRPAPVMTRDPAPLAMAPMAGLHLLWPPP</sequence>
<dbReference type="Proteomes" id="UP000770661">
    <property type="component" value="Unassembled WGS sequence"/>
</dbReference>
<evidence type="ECO:0000313" key="3">
    <source>
        <dbReference type="Proteomes" id="UP000770661"/>
    </source>
</evidence>
<keyword evidence="3" id="KW-1185">Reference proteome</keyword>
<dbReference type="AlphaFoldDB" id="A0A8J5CU08"/>
<comment type="caution">
    <text evidence="2">The sequence shown here is derived from an EMBL/GenBank/DDBJ whole genome shotgun (WGS) entry which is preliminary data.</text>
</comment>